<reference evidence="7 8" key="1">
    <citation type="submission" date="2017-11" db="EMBL/GenBank/DDBJ databases">
        <title>Draft genome sequence of magnetotactic bacterium Magnetospirillum kuznetsovii LBB-42.</title>
        <authorList>
            <person name="Grouzdev D.S."/>
            <person name="Rysina M.S."/>
            <person name="Baslerov R.V."/>
            <person name="Koziaeva V."/>
        </authorList>
    </citation>
    <scope>NUCLEOTIDE SEQUENCE [LARGE SCALE GENOMIC DNA]</scope>
    <source>
        <strain evidence="7 8">LBB-42</strain>
    </source>
</reference>
<comment type="caution">
    <text evidence="7">The sequence shown here is derived from an EMBL/GenBank/DDBJ whole genome shotgun (WGS) entry which is preliminary data.</text>
</comment>
<dbReference type="GO" id="GO:0018658">
    <property type="term" value="F:salicylate 1-monooxygenase activity"/>
    <property type="evidence" value="ECO:0007669"/>
    <property type="project" value="UniProtKB-EC"/>
</dbReference>
<proteinExistence type="predicted"/>
<evidence type="ECO:0000256" key="2">
    <source>
        <dbReference type="ARBA" id="ARBA00022630"/>
    </source>
</evidence>
<dbReference type="PANTHER" id="PTHR13789:SF318">
    <property type="entry name" value="GERANYLGERANYL DIPHOSPHATE REDUCTASE"/>
    <property type="match status" value="1"/>
</dbReference>
<dbReference type="RefSeq" id="WP_112145554.1">
    <property type="nucleotide sequence ID" value="NZ_PGTO01000010.1"/>
</dbReference>
<keyword evidence="8" id="KW-1185">Reference proteome</keyword>
<sequence length="396" mass="43184">MGSKAKRKVIIAGGGIGGLSAALGLANKGCSVTVLEQSEKFGEIGAGIQIGPNAFHAMDYLGVGDAGRAKAVYIDKLVMMDGLSGDQIAQIPVDEPFRKRFGNPYAVIHRADLHGVFLDGCVKHPDITLINTERAVAYENTASGAKVITEKGSVYEGDAVIGCDGVRSKLREQLTGGDALRLSGHVAYRAVLPIDKMPEDLRWNAATLWAGPKCHMVHYPLQGWKTFNLVATFVTDIENVGTNEPGHRDEVLSRFGDIVPRARKLLEVPTEWRRWVLGDREPIENWSDGNVTLLGDAAHPTHQYFAQGACMAMEDAVCLADRVEKFDGDFKSAFIAYQDERIIRAYRVVLSSRQLGLLYHAQGVERKIRNAVLGAKSPNDFYNSLEWLYGGTGLGG</sequence>
<dbReference type="EMBL" id="PGTO01000010">
    <property type="protein sequence ID" value="RAU21439.1"/>
    <property type="molecule type" value="Genomic_DNA"/>
</dbReference>
<dbReference type="OrthoDB" id="4230779at2"/>
<evidence type="ECO:0000256" key="4">
    <source>
        <dbReference type="ARBA" id="ARBA00023002"/>
    </source>
</evidence>
<keyword evidence="5" id="KW-0503">Monooxygenase</keyword>
<keyword evidence="2" id="KW-0285">Flavoprotein</keyword>
<organism evidence="7 8">
    <name type="scientific">Paramagnetospirillum kuznetsovii</name>
    <dbReference type="NCBI Taxonomy" id="2053833"/>
    <lineage>
        <taxon>Bacteria</taxon>
        <taxon>Pseudomonadati</taxon>
        <taxon>Pseudomonadota</taxon>
        <taxon>Alphaproteobacteria</taxon>
        <taxon>Rhodospirillales</taxon>
        <taxon>Magnetospirillaceae</taxon>
        <taxon>Paramagnetospirillum</taxon>
    </lineage>
</organism>
<evidence type="ECO:0000256" key="3">
    <source>
        <dbReference type="ARBA" id="ARBA00022827"/>
    </source>
</evidence>
<dbReference type="PANTHER" id="PTHR13789">
    <property type="entry name" value="MONOOXYGENASE"/>
    <property type="match status" value="1"/>
</dbReference>
<dbReference type="Proteomes" id="UP000251075">
    <property type="component" value="Unassembled WGS sequence"/>
</dbReference>
<dbReference type="SUPFAM" id="SSF51905">
    <property type="entry name" value="FAD/NAD(P)-binding domain"/>
    <property type="match status" value="1"/>
</dbReference>
<feature type="domain" description="FAD-binding" evidence="6">
    <location>
        <begin position="8"/>
        <end position="323"/>
    </location>
</feature>
<dbReference type="InterPro" id="IPR036188">
    <property type="entry name" value="FAD/NAD-bd_sf"/>
</dbReference>
<gene>
    <name evidence="7" type="ORF">CU669_13515</name>
</gene>
<dbReference type="Pfam" id="PF01494">
    <property type="entry name" value="FAD_binding_3"/>
    <property type="match status" value="1"/>
</dbReference>
<comment type="cofactor">
    <cofactor evidence="1">
        <name>FAD</name>
        <dbReference type="ChEBI" id="CHEBI:57692"/>
    </cofactor>
</comment>
<dbReference type="InterPro" id="IPR050493">
    <property type="entry name" value="FAD-dep_Monooxygenase_BioMet"/>
</dbReference>
<evidence type="ECO:0000256" key="1">
    <source>
        <dbReference type="ARBA" id="ARBA00001974"/>
    </source>
</evidence>
<protein>
    <submittedName>
        <fullName evidence="7">Salicylate hydroxylase</fullName>
        <ecNumber evidence="7">1.14.13.1</ecNumber>
    </submittedName>
</protein>
<dbReference type="InterPro" id="IPR002938">
    <property type="entry name" value="FAD-bd"/>
</dbReference>
<dbReference type="EC" id="1.14.13.1" evidence="7"/>
<dbReference type="GO" id="GO:0071949">
    <property type="term" value="F:FAD binding"/>
    <property type="evidence" value="ECO:0007669"/>
    <property type="project" value="InterPro"/>
</dbReference>
<name>A0A364NWG6_9PROT</name>
<dbReference type="Gene3D" id="3.50.50.60">
    <property type="entry name" value="FAD/NAD(P)-binding domain"/>
    <property type="match status" value="1"/>
</dbReference>
<evidence type="ECO:0000259" key="6">
    <source>
        <dbReference type="Pfam" id="PF01494"/>
    </source>
</evidence>
<evidence type="ECO:0000256" key="5">
    <source>
        <dbReference type="ARBA" id="ARBA00023033"/>
    </source>
</evidence>
<keyword evidence="4 7" id="KW-0560">Oxidoreductase</keyword>
<dbReference type="SUPFAM" id="SSF54373">
    <property type="entry name" value="FAD-linked reductases, C-terminal domain"/>
    <property type="match status" value="1"/>
</dbReference>
<evidence type="ECO:0000313" key="7">
    <source>
        <dbReference type="EMBL" id="RAU21439.1"/>
    </source>
</evidence>
<evidence type="ECO:0000313" key="8">
    <source>
        <dbReference type="Proteomes" id="UP000251075"/>
    </source>
</evidence>
<dbReference type="AlphaFoldDB" id="A0A364NWG6"/>
<accession>A0A364NWG6</accession>
<dbReference type="PRINTS" id="PR00420">
    <property type="entry name" value="RNGMNOXGNASE"/>
</dbReference>
<keyword evidence="3" id="KW-0274">FAD</keyword>
<dbReference type="NCBIfam" id="NF006021">
    <property type="entry name" value="PRK08163.1"/>
    <property type="match status" value="1"/>
</dbReference>